<evidence type="ECO:0000256" key="2">
    <source>
        <dbReference type="SAM" id="MobiDB-lite"/>
    </source>
</evidence>
<dbReference type="KEGG" id="lgi:LOTGIDRAFT_204598"/>
<proteinExistence type="inferred from homology"/>
<comment type="similarity">
    <text evidence="1">Belongs to the RCAN family.</text>
</comment>
<dbReference type="OMA" id="DTHEIHP"/>
<dbReference type="STRING" id="225164.V3ZXR9"/>
<evidence type="ECO:0000256" key="1">
    <source>
        <dbReference type="ARBA" id="ARBA00008209"/>
    </source>
</evidence>
<dbReference type="PANTHER" id="PTHR10300:SF14">
    <property type="entry name" value="PROTEIN SARAH"/>
    <property type="match status" value="1"/>
</dbReference>
<dbReference type="HOGENOM" id="CLU_076190_2_0_1"/>
<dbReference type="CTD" id="20245733"/>
<evidence type="ECO:0000313" key="4">
    <source>
        <dbReference type="Proteomes" id="UP000030746"/>
    </source>
</evidence>
<dbReference type="InterPro" id="IPR035979">
    <property type="entry name" value="RBD_domain_sf"/>
</dbReference>
<dbReference type="GO" id="GO:0005737">
    <property type="term" value="C:cytoplasm"/>
    <property type="evidence" value="ECO:0007669"/>
    <property type="project" value="TreeGrafter"/>
</dbReference>
<dbReference type="OrthoDB" id="17212at2759"/>
<dbReference type="Proteomes" id="UP000030746">
    <property type="component" value="Unassembled WGS sequence"/>
</dbReference>
<dbReference type="GO" id="GO:0005634">
    <property type="term" value="C:nucleus"/>
    <property type="evidence" value="ECO:0007669"/>
    <property type="project" value="TreeGrafter"/>
</dbReference>
<feature type="region of interest" description="Disordered" evidence="2">
    <location>
        <begin position="94"/>
        <end position="125"/>
    </location>
</feature>
<dbReference type="CDD" id="cd12434">
    <property type="entry name" value="RRM_RCAN_like"/>
    <property type="match status" value="1"/>
</dbReference>
<dbReference type="Gene3D" id="3.30.70.330">
    <property type="match status" value="1"/>
</dbReference>
<protein>
    <recommendedName>
        <fullName evidence="5">Calcipressin-2</fullName>
    </recommendedName>
</protein>
<dbReference type="RefSeq" id="XP_009063512.1">
    <property type="nucleotide sequence ID" value="XM_009065264.1"/>
</dbReference>
<keyword evidence="4" id="KW-1185">Reference proteome</keyword>
<dbReference type="InterPro" id="IPR006931">
    <property type="entry name" value="Calcipressin"/>
</dbReference>
<reference evidence="3 4" key="1">
    <citation type="journal article" date="2013" name="Nature">
        <title>Insights into bilaterian evolution from three spiralian genomes.</title>
        <authorList>
            <person name="Simakov O."/>
            <person name="Marletaz F."/>
            <person name="Cho S.J."/>
            <person name="Edsinger-Gonzales E."/>
            <person name="Havlak P."/>
            <person name="Hellsten U."/>
            <person name="Kuo D.H."/>
            <person name="Larsson T."/>
            <person name="Lv J."/>
            <person name="Arendt D."/>
            <person name="Savage R."/>
            <person name="Osoegawa K."/>
            <person name="de Jong P."/>
            <person name="Grimwood J."/>
            <person name="Chapman J.A."/>
            <person name="Shapiro H."/>
            <person name="Aerts A."/>
            <person name="Otillar R.P."/>
            <person name="Terry A.Y."/>
            <person name="Boore J.L."/>
            <person name="Grigoriev I.V."/>
            <person name="Lindberg D.R."/>
            <person name="Seaver E.C."/>
            <person name="Weisblat D.A."/>
            <person name="Putnam N.H."/>
            <person name="Rokhsar D.S."/>
        </authorList>
    </citation>
    <scope>NUCLEOTIDE SEQUENCE [LARGE SCALE GENOMIC DNA]</scope>
</reference>
<dbReference type="GO" id="GO:0003676">
    <property type="term" value="F:nucleic acid binding"/>
    <property type="evidence" value="ECO:0007669"/>
    <property type="project" value="InterPro"/>
</dbReference>
<dbReference type="InterPro" id="IPR012677">
    <property type="entry name" value="Nucleotide-bd_a/b_plait_sf"/>
</dbReference>
<organism evidence="3 4">
    <name type="scientific">Lottia gigantea</name>
    <name type="common">Giant owl limpet</name>
    <dbReference type="NCBI Taxonomy" id="225164"/>
    <lineage>
        <taxon>Eukaryota</taxon>
        <taxon>Metazoa</taxon>
        <taxon>Spiralia</taxon>
        <taxon>Lophotrochozoa</taxon>
        <taxon>Mollusca</taxon>
        <taxon>Gastropoda</taxon>
        <taxon>Patellogastropoda</taxon>
        <taxon>Lottioidea</taxon>
        <taxon>Lottiidae</taxon>
        <taxon>Lottia</taxon>
    </lineage>
</organism>
<dbReference type="SUPFAM" id="SSF54928">
    <property type="entry name" value="RNA-binding domain, RBD"/>
    <property type="match status" value="1"/>
</dbReference>
<dbReference type="GeneID" id="20245733"/>
<gene>
    <name evidence="3" type="ORF">LOTGIDRAFT_204598</name>
</gene>
<dbReference type="GO" id="GO:0019722">
    <property type="term" value="P:calcium-mediated signaling"/>
    <property type="evidence" value="ECO:0007669"/>
    <property type="project" value="InterPro"/>
</dbReference>
<dbReference type="AlphaFoldDB" id="V3ZXR9"/>
<name>V3ZXR9_LOTGI</name>
<sequence>MTTDTAMDVTDLPDSLIITNVDASVFVDLNAKSEFESVFLEYDETAQFLYLRNFHRARVNFSSPERAAKARIHQHETLINGSRIKCYFTQLKDSPQNDSPHLHPPKPEKQFLISPPASPPVGWEPIPESHPVINYDLISAVAQLAPGESHELHPPSDTQPGIVVHICEDPKGYKAKKIEQTKRPDGSS</sequence>
<dbReference type="FunFam" id="3.30.70.330:FF:000092">
    <property type="entry name" value="Calcipressin-2 isoform 2"/>
    <property type="match status" value="1"/>
</dbReference>
<dbReference type="GO" id="GO:0008597">
    <property type="term" value="F:calcium-dependent protein serine/threonine phosphatase regulator activity"/>
    <property type="evidence" value="ECO:0007669"/>
    <property type="project" value="TreeGrafter"/>
</dbReference>
<dbReference type="PANTHER" id="PTHR10300">
    <property type="entry name" value="CALCIPRESSIN"/>
    <property type="match status" value="1"/>
</dbReference>
<evidence type="ECO:0000313" key="3">
    <source>
        <dbReference type="EMBL" id="ESO85781.1"/>
    </source>
</evidence>
<dbReference type="EMBL" id="KB203251">
    <property type="protein sequence ID" value="ESO85781.1"/>
    <property type="molecule type" value="Genomic_DNA"/>
</dbReference>
<dbReference type="Pfam" id="PF04847">
    <property type="entry name" value="Calcipressin"/>
    <property type="match status" value="1"/>
</dbReference>
<accession>V3ZXR9</accession>
<evidence type="ECO:0008006" key="5">
    <source>
        <dbReference type="Google" id="ProtNLM"/>
    </source>
</evidence>